<evidence type="ECO:0000256" key="1">
    <source>
        <dbReference type="ARBA" id="ARBA00004365"/>
    </source>
</evidence>
<evidence type="ECO:0000313" key="7">
    <source>
        <dbReference type="EMBL" id="QDY41631.1"/>
    </source>
</evidence>
<dbReference type="GO" id="GO:0005576">
    <property type="term" value="C:extracellular region"/>
    <property type="evidence" value="ECO:0007669"/>
    <property type="project" value="UniProtKB-SubCell"/>
</dbReference>
<dbReference type="InterPro" id="IPR001492">
    <property type="entry name" value="Flagellin"/>
</dbReference>
<evidence type="ECO:0000256" key="5">
    <source>
        <dbReference type="ARBA" id="ARBA00023143"/>
    </source>
</evidence>
<keyword evidence="5" id="KW-0975">Bacterial flagellum</keyword>
<gene>
    <name evidence="7" type="primary">flgL</name>
    <name evidence="7" type="ORF">D8B20_06885</name>
</gene>
<dbReference type="GO" id="GO:0005198">
    <property type="term" value="F:structural molecule activity"/>
    <property type="evidence" value="ECO:0007669"/>
    <property type="project" value="InterPro"/>
</dbReference>
<accession>A0A518XBS8</accession>
<protein>
    <submittedName>
        <fullName evidence="7">Flagellar hook-filament junction protein FlgL</fullName>
    </submittedName>
</protein>
<dbReference type="AlphaFoldDB" id="A0A518XBS8"/>
<keyword evidence="7" id="KW-0282">Flagellum</keyword>
<dbReference type="Proteomes" id="UP000319411">
    <property type="component" value="Chromosome"/>
</dbReference>
<keyword evidence="7" id="KW-0969">Cilium</keyword>
<evidence type="ECO:0000313" key="8">
    <source>
        <dbReference type="Proteomes" id="UP000319411"/>
    </source>
</evidence>
<evidence type="ECO:0000256" key="2">
    <source>
        <dbReference type="ARBA" id="ARBA00004613"/>
    </source>
</evidence>
<comment type="similarity">
    <text evidence="3">Belongs to the bacterial flagellin family.</text>
</comment>
<name>A0A518XBS8_9GAMM</name>
<dbReference type="InterPro" id="IPR013384">
    <property type="entry name" value="Flagell_FlgL"/>
</dbReference>
<organism evidence="7 8">
    <name type="scientific">Candidatus Pantoea soli</name>
    <dbReference type="NCBI Taxonomy" id="3098669"/>
    <lineage>
        <taxon>Bacteria</taxon>
        <taxon>Pseudomonadati</taxon>
        <taxon>Pseudomonadota</taxon>
        <taxon>Gammaproteobacteria</taxon>
        <taxon>Enterobacterales</taxon>
        <taxon>Erwiniaceae</taxon>
        <taxon>Pantoea</taxon>
    </lineage>
</organism>
<dbReference type="KEGG" id="pdis:D8B20_06885"/>
<dbReference type="Pfam" id="PF00669">
    <property type="entry name" value="Flagellin_N"/>
    <property type="match status" value="1"/>
</dbReference>
<evidence type="ECO:0000259" key="6">
    <source>
        <dbReference type="Pfam" id="PF00669"/>
    </source>
</evidence>
<dbReference type="SUPFAM" id="SSF64518">
    <property type="entry name" value="Phase 1 flagellin"/>
    <property type="match status" value="1"/>
</dbReference>
<keyword evidence="7" id="KW-0966">Cell projection</keyword>
<comment type="subcellular location">
    <subcellularLocation>
        <location evidence="1">Bacterial flagellum</location>
    </subcellularLocation>
    <subcellularLocation>
        <location evidence="2">Secreted</location>
    </subcellularLocation>
</comment>
<dbReference type="OrthoDB" id="9768249at2"/>
<dbReference type="RefSeq" id="WP_145888168.1">
    <property type="nucleotide sequence ID" value="NZ_CP032702.1"/>
</dbReference>
<dbReference type="GO" id="GO:0071973">
    <property type="term" value="P:bacterial-type flagellum-dependent cell motility"/>
    <property type="evidence" value="ECO:0007669"/>
    <property type="project" value="InterPro"/>
</dbReference>
<feature type="domain" description="Flagellin N-terminal" evidence="6">
    <location>
        <begin position="4"/>
        <end position="139"/>
    </location>
</feature>
<dbReference type="GO" id="GO:0009424">
    <property type="term" value="C:bacterial-type flagellum hook"/>
    <property type="evidence" value="ECO:0007669"/>
    <property type="project" value="InterPro"/>
</dbReference>
<reference evidence="7 8" key="1">
    <citation type="submission" date="2018-10" db="EMBL/GenBank/DDBJ databases">
        <title>Genome Sequencing of Pantoea dispersa DSM 32899.</title>
        <authorList>
            <person name="Nawrath M."/>
            <person name="Ottenheim C."/>
            <person name="Wilm A."/>
            <person name="Zimmermann W."/>
            <person name="Wu J.C."/>
        </authorList>
    </citation>
    <scope>NUCLEOTIDE SEQUENCE [LARGE SCALE GENOMIC DNA]</scope>
    <source>
        <strain evidence="7 8">DSM 32899</strain>
    </source>
</reference>
<dbReference type="Gene3D" id="1.20.1330.10">
    <property type="entry name" value="f41 fragment of flagellin, N-terminal domain"/>
    <property type="match status" value="1"/>
</dbReference>
<dbReference type="PANTHER" id="PTHR42792">
    <property type="entry name" value="FLAGELLIN"/>
    <property type="match status" value="1"/>
</dbReference>
<dbReference type="EMBL" id="CP032702">
    <property type="protein sequence ID" value="QDY41631.1"/>
    <property type="molecule type" value="Genomic_DNA"/>
</dbReference>
<evidence type="ECO:0000256" key="3">
    <source>
        <dbReference type="ARBA" id="ARBA00005709"/>
    </source>
</evidence>
<dbReference type="PANTHER" id="PTHR42792:SF1">
    <property type="entry name" value="FLAGELLAR HOOK-ASSOCIATED PROTEIN 3"/>
    <property type="match status" value="1"/>
</dbReference>
<dbReference type="NCBIfam" id="TIGR02550">
    <property type="entry name" value="flagell_flgL"/>
    <property type="match status" value="1"/>
</dbReference>
<evidence type="ECO:0000256" key="4">
    <source>
        <dbReference type="ARBA" id="ARBA00022525"/>
    </source>
</evidence>
<keyword evidence="4" id="KW-0964">Secreted</keyword>
<sequence>MRLSTNMIFDQQVRGVTDAQSTWLKAGAQLSTGRRVTNPSDDPIAASRAVVLSQTQARDSQFALARSFANQGLSLEESTLGDVTTAIQAAQSALVSAGNGSLSDDDRSSYATQLEGIRSQLLNLANSKDGNGRYLFAGYESDKAPFTQDATTGAVTYNGGSDPITQKVDSERTMTVGHTGDAIFNKLTSNAKPEPNGGASQTNLFDMLDSAIAALKVPQTDADDATKQTFSAAMDKANRGFSNSLNNVLAVRSEIGTQLKELDTLDAKGDDRTVTLKDQMSTLVNVDYTQAISTYTMQQQLLQASYTTFSDMSKMSLFQMNK</sequence>
<proteinExistence type="inferred from homology"/>
<keyword evidence="8" id="KW-1185">Reference proteome</keyword>
<dbReference type="InterPro" id="IPR001029">
    <property type="entry name" value="Flagellin_N"/>
</dbReference>